<comment type="caution">
    <text evidence="2">The sequence shown here is derived from an EMBL/GenBank/DDBJ whole genome shotgun (WGS) entry which is preliminary data.</text>
</comment>
<dbReference type="RefSeq" id="WP_267533384.1">
    <property type="nucleotide sequence ID" value="NZ_JAPNKA010000001.1"/>
</dbReference>
<feature type="transmembrane region" description="Helical" evidence="1">
    <location>
        <begin position="54"/>
        <end position="72"/>
    </location>
</feature>
<evidence type="ECO:0000313" key="2">
    <source>
        <dbReference type="EMBL" id="MCY1074418.1"/>
    </source>
</evidence>
<dbReference type="Proteomes" id="UP001207654">
    <property type="component" value="Unassembled WGS sequence"/>
</dbReference>
<accession>A0ABT3ZYD3</accession>
<feature type="transmembrane region" description="Helical" evidence="1">
    <location>
        <begin position="94"/>
        <end position="115"/>
    </location>
</feature>
<organism evidence="2 3">
    <name type="scientific">Archangium lansingense</name>
    <dbReference type="NCBI Taxonomy" id="2995310"/>
    <lineage>
        <taxon>Bacteria</taxon>
        <taxon>Pseudomonadati</taxon>
        <taxon>Myxococcota</taxon>
        <taxon>Myxococcia</taxon>
        <taxon>Myxococcales</taxon>
        <taxon>Cystobacterineae</taxon>
        <taxon>Archangiaceae</taxon>
        <taxon>Archangium</taxon>
    </lineage>
</organism>
<gene>
    <name evidence="2" type="ORF">OV287_07955</name>
</gene>
<evidence type="ECO:0000313" key="3">
    <source>
        <dbReference type="Proteomes" id="UP001207654"/>
    </source>
</evidence>
<evidence type="ECO:0000256" key="1">
    <source>
        <dbReference type="SAM" id="Phobius"/>
    </source>
</evidence>
<keyword evidence="1" id="KW-1133">Transmembrane helix</keyword>
<reference evidence="2 3" key="1">
    <citation type="submission" date="2022-11" db="EMBL/GenBank/DDBJ databases">
        <title>Minimal conservation of predation-associated metabolite biosynthetic gene clusters underscores biosynthetic potential of Myxococcota including descriptions for ten novel species: Archangium lansinium sp. nov., Myxococcus landrumus sp. nov., Nannocystis bai.</title>
        <authorList>
            <person name="Ahearne A."/>
            <person name="Stevens C."/>
            <person name="Phillips K."/>
        </authorList>
    </citation>
    <scope>NUCLEOTIDE SEQUENCE [LARGE SCALE GENOMIC DNA]</scope>
    <source>
        <strain evidence="2 3">MIWBW</strain>
    </source>
</reference>
<keyword evidence="1" id="KW-0812">Transmembrane</keyword>
<protein>
    <submittedName>
        <fullName evidence="2">Uncharacterized protein</fullName>
    </submittedName>
</protein>
<keyword evidence="3" id="KW-1185">Reference proteome</keyword>
<dbReference type="EMBL" id="JAPNKA010000001">
    <property type="protein sequence ID" value="MCY1074418.1"/>
    <property type="molecule type" value="Genomic_DNA"/>
</dbReference>
<proteinExistence type="predicted"/>
<feature type="transmembrane region" description="Helical" evidence="1">
    <location>
        <begin position="20"/>
        <end position="42"/>
    </location>
</feature>
<keyword evidence="1" id="KW-0472">Membrane</keyword>
<sequence>MLLLATRAWAQGTENAVGFLVDLAVGTLMFLVLGIVGVVTLMMNHREYRRPVPIILGLLVGMAKLGWGLRLAEQVFDRSGRNPNAYSGLVPGDYMMGVLCVVLLGMGGFELLLAVRAMVEPAEPLD</sequence>
<name>A0ABT3ZYD3_9BACT</name>